<evidence type="ECO:0000256" key="1">
    <source>
        <dbReference type="ARBA" id="ARBA00004496"/>
    </source>
</evidence>
<keyword evidence="3" id="KW-0963">Cytoplasm</keyword>
<evidence type="ECO:0000256" key="3">
    <source>
        <dbReference type="ARBA" id="ARBA00022490"/>
    </source>
</evidence>
<comment type="subcellular location">
    <subcellularLocation>
        <location evidence="1">Cytoplasm</location>
    </subcellularLocation>
</comment>
<keyword evidence="4" id="KW-0143">Chaperone</keyword>
<dbReference type="EMBL" id="JAAOYM010000001">
    <property type="protein sequence ID" value="NIJ10767.1"/>
    <property type="molecule type" value="Genomic_DNA"/>
</dbReference>
<reference evidence="5 6" key="1">
    <citation type="submission" date="2020-03" db="EMBL/GenBank/DDBJ databases">
        <title>Sequencing the genomes of 1000 actinobacteria strains.</title>
        <authorList>
            <person name="Klenk H.-P."/>
        </authorList>
    </citation>
    <scope>NUCLEOTIDE SEQUENCE [LARGE SCALE GENOMIC DNA]</scope>
    <source>
        <strain evidence="5 6">DSM 45685</strain>
    </source>
</reference>
<evidence type="ECO:0000313" key="5">
    <source>
        <dbReference type="EMBL" id="NIJ10767.1"/>
    </source>
</evidence>
<comment type="caution">
    <text evidence="5">The sequence shown here is derived from an EMBL/GenBank/DDBJ whole genome shotgun (WGS) entry which is preliminary data.</text>
</comment>
<evidence type="ECO:0000256" key="4">
    <source>
        <dbReference type="ARBA" id="ARBA00023186"/>
    </source>
</evidence>
<dbReference type="RefSeq" id="WP_167167137.1">
    <property type="nucleotide sequence ID" value="NZ_JAAOYM010000001.1"/>
</dbReference>
<organism evidence="5 6">
    <name type="scientific">Saccharomonospora amisosensis</name>
    <dbReference type="NCBI Taxonomy" id="1128677"/>
    <lineage>
        <taxon>Bacteria</taxon>
        <taxon>Bacillati</taxon>
        <taxon>Actinomycetota</taxon>
        <taxon>Actinomycetes</taxon>
        <taxon>Pseudonocardiales</taxon>
        <taxon>Pseudonocardiaceae</taxon>
        <taxon>Saccharomonospora</taxon>
    </lineage>
</organism>
<evidence type="ECO:0008006" key="7">
    <source>
        <dbReference type="Google" id="ProtNLM"/>
    </source>
</evidence>
<dbReference type="AlphaFoldDB" id="A0A7X5ZPI7"/>
<evidence type="ECO:0000313" key="6">
    <source>
        <dbReference type="Proteomes" id="UP000545493"/>
    </source>
</evidence>
<evidence type="ECO:0000256" key="2">
    <source>
        <dbReference type="ARBA" id="ARBA00006411"/>
    </source>
</evidence>
<gene>
    <name evidence="5" type="ORF">FHU38_001111</name>
</gene>
<dbReference type="InterPro" id="IPR025734">
    <property type="entry name" value="EspG"/>
</dbReference>
<accession>A0A7X5ZPI7</accession>
<dbReference type="Proteomes" id="UP000545493">
    <property type="component" value="Unassembled WGS sequence"/>
</dbReference>
<comment type="similarity">
    <text evidence="2">Belongs to the EspG family.</text>
</comment>
<proteinExistence type="inferred from homology"/>
<dbReference type="Pfam" id="PF14011">
    <property type="entry name" value="ESX-1_EspG"/>
    <property type="match status" value="1"/>
</dbReference>
<keyword evidence="6" id="KW-1185">Reference proteome</keyword>
<sequence>MRSGRVDLPLSALAGVVEREGVGSLHLALQPEPMWLPQDERGDAESRVDKYLADAGLVDGRGRVDADFLDWLPLLTHASVEYYGWLNHGDTTWSVLAASRGLQGLLAVRRDERVSLAPVSRHELPQAAVGQLPDLVPGGGTHWSVRVCELREAGERGPNERALPNEIREIVKVLRRPVAGGGELYVAERDDVGRYRRLADPLHYVDTDWGRYLNYTSGCGADSVVHMAPGDPGAMVSALEVLRACLR</sequence>
<name>A0A7X5ZPI7_9PSEU</name>
<protein>
    <recommendedName>
        <fullName evidence="7">EspG family protein</fullName>
    </recommendedName>
</protein>